<keyword evidence="1" id="KW-0472">Membrane</keyword>
<accession>A0A7J6BNU2</accession>
<name>A0A7J6BNU2_9TELE</name>
<comment type="caution">
    <text evidence="3">The sequence shown here is derived from an EMBL/GenBank/DDBJ whole genome shotgun (WGS) entry which is preliminary data.</text>
</comment>
<keyword evidence="1" id="KW-1133">Transmembrane helix</keyword>
<keyword evidence="4" id="KW-1185">Reference proteome</keyword>
<dbReference type="AlphaFoldDB" id="A0A7J6BNU2"/>
<evidence type="ECO:0000313" key="3">
    <source>
        <dbReference type="EMBL" id="KAF4096361.1"/>
    </source>
</evidence>
<gene>
    <name evidence="3" type="ORF">G5714_022330</name>
</gene>
<reference evidence="3 4" key="1">
    <citation type="submission" date="2020-04" db="EMBL/GenBank/DDBJ databases">
        <title>Chromosome-level genome assembly of a cyprinid fish Onychostoma macrolepis by integration of Nanopore Sequencing, Bionano and Hi-C technology.</title>
        <authorList>
            <person name="Wang D."/>
        </authorList>
    </citation>
    <scope>NUCLEOTIDE SEQUENCE [LARGE SCALE GENOMIC DNA]</scope>
    <source>
        <strain evidence="3">SWU-2019</strain>
        <tissue evidence="3">Muscle</tissue>
    </source>
</reference>
<evidence type="ECO:0000313" key="4">
    <source>
        <dbReference type="Proteomes" id="UP000579812"/>
    </source>
</evidence>
<organism evidence="3 4">
    <name type="scientific">Onychostoma macrolepis</name>
    <dbReference type="NCBI Taxonomy" id="369639"/>
    <lineage>
        <taxon>Eukaryota</taxon>
        <taxon>Metazoa</taxon>
        <taxon>Chordata</taxon>
        <taxon>Craniata</taxon>
        <taxon>Vertebrata</taxon>
        <taxon>Euteleostomi</taxon>
        <taxon>Actinopterygii</taxon>
        <taxon>Neopterygii</taxon>
        <taxon>Teleostei</taxon>
        <taxon>Ostariophysi</taxon>
        <taxon>Cypriniformes</taxon>
        <taxon>Cyprinidae</taxon>
        <taxon>Acrossocheilinae</taxon>
        <taxon>Onychostoma</taxon>
    </lineage>
</organism>
<keyword evidence="1" id="KW-0812">Transmembrane</keyword>
<keyword evidence="2" id="KW-0732">Signal</keyword>
<protein>
    <submittedName>
        <fullName evidence="3">Uncharacterized protein</fullName>
    </submittedName>
</protein>
<dbReference type="EMBL" id="JAAMOB010000023">
    <property type="protein sequence ID" value="KAF4096361.1"/>
    <property type="molecule type" value="Genomic_DNA"/>
</dbReference>
<evidence type="ECO:0000256" key="1">
    <source>
        <dbReference type="SAM" id="Phobius"/>
    </source>
</evidence>
<feature type="transmembrane region" description="Helical" evidence="1">
    <location>
        <begin position="155"/>
        <end position="187"/>
    </location>
</feature>
<evidence type="ECO:0000256" key="2">
    <source>
        <dbReference type="SAM" id="SignalP"/>
    </source>
</evidence>
<dbReference type="Proteomes" id="UP000579812">
    <property type="component" value="Unassembled WGS sequence"/>
</dbReference>
<proteinExistence type="predicted"/>
<sequence length="188" mass="20261">MCLLFSLMIMLILAEGSCKEYIEVETTEGGNASLPFTTFGLTIFCEIDCEKRTRITKIGQYCGPDENCTTNLSTPFSIETGNLIVRNVTSNRCFSAELIQGTGHSKTFHNVSINKLLNSTISTETPTTTFTTETDDYTSTDSSNNTALFSVPRDVVVVVVVFVVVVVAAAAAVAVVVILVTLVLLAVK</sequence>
<feature type="chain" id="PRO_5029667010" evidence="2">
    <location>
        <begin position="19"/>
        <end position="188"/>
    </location>
</feature>
<feature type="signal peptide" evidence="2">
    <location>
        <begin position="1"/>
        <end position="18"/>
    </location>
</feature>